<protein>
    <submittedName>
        <fullName evidence="3">Uncharacterized protein</fullName>
    </submittedName>
</protein>
<dbReference type="Pfam" id="PF12796">
    <property type="entry name" value="Ank_2"/>
    <property type="match status" value="1"/>
</dbReference>
<sequence length="190" mass="20647">MKTLKSHPLKTLFTLVLVIILSTACGQSNKKEIETATASVPEMDLQTAVISGDLEAVRQHVAAGSDLNEKEPFNGSTPLITAATFGKTEIAKELIDAGADLSLKNNDGSTALHSAAFFCRIEIVQLLLDAKVDKSLLNNYGATASQIVSGPFEEIKPIYEMMHQQLKPFGMQLDMAEIEKTRPVIVMMLQ</sequence>
<dbReference type="PROSITE" id="PS51257">
    <property type="entry name" value="PROKAR_LIPOPROTEIN"/>
    <property type="match status" value="1"/>
</dbReference>
<reference evidence="3" key="1">
    <citation type="submission" date="2020-11" db="EMBL/GenBank/DDBJ databases">
        <authorList>
            <person name="Tran Van P."/>
        </authorList>
    </citation>
    <scope>NUCLEOTIDE SEQUENCE</scope>
</reference>
<name>A0A7R8WNT3_9CRUS</name>
<dbReference type="SMART" id="SM00248">
    <property type="entry name" value="ANK"/>
    <property type="match status" value="2"/>
</dbReference>
<dbReference type="Gene3D" id="1.25.40.20">
    <property type="entry name" value="Ankyrin repeat-containing domain"/>
    <property type="match status" value="2"/>
</dbReference>
<accession>A0A7R8WNT3</accession>
<dbReference type="PANTHER" id="PTHR24171">
    <property type="entry name" value="ANKYRIN REPEAT DOMAIN-CONTAINING PROTEIN 39-RELATED"/>
    <property type="match status" value="1"/>
</dbReference>
<dbReference type="AlphaFoldDB" id="A0A7R8WNT3"/>
<evidence type="ECO:0000313" key="3">
    <source>
        <dbReference type="EMBL" id="CAD7235208.1"/>
    </source>
</evidence>
<evidence type="ECO:0000256" key="2">
    <source>
        <dbReference type="ARBA" id="ARBA00023043"/>
    </source>
</evidence>
<evidence type="ECO:0000256" key="1">
    <source>
        <dbReference type="ARBA" id="ARBA00022737"/>
    </source>
</evidence>
<organism evidence="3">
    <name type="scientific">Cyprideis torosa</name>
    <dbReference type="NCBI Taxonomy" id="163714"/>
    <lineage>
        <taxon>Eukaryota</taxon>
        <taxon>Metazoa</taxon>
        <taxon>Ecdysozoa</taxon>
        <taxon>Arthropoda</taxon>
        <taxon>Crustacea</taxon>
        <taxon>Oligostraca</taxon>
        <taxon>Ostracoda</taxon>
        <taxon>Podocopa</taxon>
        <taxon>Podocopida</taxon>
        <taxon>Cytherocopina</taxon>
        <taxon>Cytheroidea</taxon>
        <taxon>Cytherideidae</taxon>
        <taxon>Cyprideis</taxon>
    </lineage>
</organism>
<dbReference type="InterPro" id="IPR002110">
    <property type="entry name" value="Ankyrin_rpt"/>
</dbReference>
<dbReference type="InterPro" id="IPR036770">
    <property type="entry name" value="Ankyrin_rpt-contain_sf"/>
</dbReference>
<dbReference type="EMBL" id="OB671712">
    <property type="protein sequence ID" value="CAD7235208.1"/>
    <property type="molecule type" value="Genomic_DNA"/>
</dbReference>
<dbReference type="PROSITE" id="PS50297">
    <property type="entry name" value="ANK_REP_REGION"/>
    <property type="match status" value="2"/>
</dbReference>
<dbReference type="OrthoDB" id="6364408at2759"/>
<keyword evidence="2" id="KW-0040">ANK repeat</keyword>
<gene>
    <name evidence="3" type="ORF">CTOB1V02_LOCUS13024</name>
</gene>
<keyword evidence="1" id="KW-0677">Repeat</keyword>
<dbReference type="SUPFAM" id="SSF48403">
    <property type="entry name" value="Ankyrin repeat"/>
    <property type="match status" value="1"/>
</dbReference>
<proteinExistence type="predicted"/>
<dbReference type="PROSITE" id="PS50088">
    <property type="entry name" value="ANK_REPEAT"/>
    <property type="match status" value="2"/>
</dbReference>